<name>A0A225VX60_9STRA</name>
<dbReference type="FunFam" id="1.10.340.70:FF:000001">
    <property type="entry name" value="Retrovirus-related Pol polyprotein from transposon gypsy-like Protein"/>
    <property type="match status" value="1"/>
</dbReference>
<proteinExistence type="predicted"/>
<dbReference type="PANTHER" id="PTHR37984:SF5">
    <property type="entry name" value="PROTEIN NYNRIN-LIKE"/>
    <property type="match status" value="1"/>
</dbReference>
<dbReference type="InterPro" id="IPR036397">
    <property type="entry name" value="RNaseH_sf"/>
</dbReference>
<dbReference type="PANTHER" id="PTHR37984">
    <property type="entry name" value="PROTEIN CBG26694"/>
    <property type="match status" value="1"/>
</dbReference>
<evidence type="ECO:0000259" key="2">
    <source>
        <dbReference type="Pfam" id="PF13456"/>
    </source>
</evidence>
<dbReference type="Pfam" id="PF17921">
    <property type="entry name" value="Integrase_H2C2"/>
    <property type="match status" value="1"/>
</dbReference>
<dbReference type="Pfam" id="PF13456">
    <property type="entry name" value="RVT_3"/>
    <property type="match status" value="1"/>
</dbReference>
<dbReference type="Gene3D" id="3.30.420.10">
    <property type="entry name" value="Ribonuclease H-like superfamily/Ribonuclease H"/>
    <property type="match status" value="1"/>
</dbReference>
<dbReference type="InterPro" id="IPR050951">
    <property type="entry name" value="Retrovirus_Pol_polyprotein"/>
</dbReference>
<dbReference type="InterPro" id="IPR002156">
    <property type="entry name" value="RNaseH_domain"/>
</dbReference>
<accession>A0A225VX60</accession>
<feature type="region of interest" description="Disordered" evidence="1">
    <location>
        <begin position="112"/>
        <end position="143"/>
    </location>
</feature>
<sequence>MAEYSGMNRGVQAALNRGATGLVIVGDSRLAIHQSLGVIACKKDSLMTQHNHHKKMVGGLKSVKYLHVVREYNAAAYSLATEALEKKASATTTSEAKLSELSSLNRISEVIYEPPNETLESEPSEERRVTGSTPASPNAGDVDPLKIQKERRRRIAVAQDEELRWANLKAVLRGDESVLTYRAVRDAWKIADHFVLSEDDVLYHLGTRLLRSDHLQEEPTLRLVVPTTMIQEVLQNCHYSLEGGHQGIARTFYRVKFDYYWVGLYADVARHVRSCPDCSSSK</sequence>
<keyword evidence="5" id="KW-1185">Reference proteome</keyword>
<evidence type="ECO:0008006" key="6">
    <source>
        <dbReference type="Google" id="ProtNLM"/>
    </source>
</evidence>
<dbReference type="OrthoDB" id="127109at2759"/>
<feature type="domain" description="RNase H type-1" evidence="2">
    <location>
        <begin position="1"/>
        <end position="83"/>
    </location>
</feature>
<dbReference type="InterPro" id="IPR041588">
    <property type="entry name" value="Integrase_H2C2"/>
</dbReference>
<gene>
    <name evidence="4" type="ORF">PHMEG_00017803</name>
</gene>
<dbReference type="Proteomes" id="UP000198211">
    <property type="component" value="Unassembled WGS sequence"/>
</dbReference>
<dbReference type="SUPFAM" id="SSF53098">
    <property type="entry name" value="Ribonuclease H-like"/>
    <property type="match status" value="1"/>
</dbReference>
<evidence type="ECO:0000313" key="5">
    <source>
        <dbReference type="Proteomes" id="UP000198211"/>
    </source>
</evidence>
<dbReference type="EMBL" id="NBNE01002772">
    <property type="protein sequence ID" value="OWZ09488.1"/>
    <property type="molecule type" value="Genomic_DNA"/>
</dbReference>
<reference evidence="5" key="1">
    <citation type="submission" date="2017-03" db="EMBL/GenBank/DDBJ databases">
        <title>Phytopthora megakarya and P. palmivora, two closely related causual agents of cacao black pod achieved similar genome size and gene model numbers by different mechanisms.</title>
        <authorList>
            <person name="Ali S."/>
            <person name="Shao J."/>
            <person name="Larry D.J."/>
            <person name="Kronmiller B."/>
            <person name="Shen D."/>
            <person name="Strem M.D."/>
            <person name="Melnick R.L."/>
            <person name="Guiltinan M.J."/>
            <person name="Tyler B.M."/>
            <person name="Meinhardt L.W."/>
            <person name="Bailey B.A."/>
        </authorList>
    </citation>
    <scope>NUCLEOTIDE SEQUENCE [LARGE SCALE GENOMIC DNA]</scope>
    <source>
        <strain evidence="5">zdho120</strain>
    </source>
</reference>
<evidence type="ECO:0000259" key="3">
    <source>
        <dbReference type="Pfam" id="PF17921"/>
    </source>
</evidence>
<organism evidence="4 5">
    <name type="scientific">Phytophthora megakarya</name>
    <dbReference type="NCBI Taxonomy" id="4795"/>
    <lineage>
        <taxon>Eukaryota</taxon>
        <taxon>Sar</taxon>
        <taxon>Stramenopiles</taxon>
        <taxon>Oomycota</taxon>
        <taxon>Peronosporomycetes</taxon>
        <taxon>Peronosporales</taxon>
        <taxon>Peronosporaceae</taxon>
        <taxon>Phytophthora</taxon>
    </lineage>
</organism>
<dbReference type="InterPro" id="IPR012337">
    <property type="entry name" value="RNaseH-like_sf"/>
</dbReference>
<dbReference type="GO" id="GO:0004523">
    <property type="term" value="F:RNA-DNA hybrid ribonuclease activity"/>
    <property type="evidence" value="ECO:0007669"/>
    <property type="project" value="InterPro"/>
</dbReference>
<comment type="caution">
    <text evidence="4">The sequence shown here is derived from an EMBL/GenBank/DDBJ whole genome shotgun (WGS) entry which is preliminary data.</text>
</comment>
<evidence type="ECO:0000256" key="1">
    <source>
        <dbReference type="SAM" id="MobiDB-lite"/>
    </source>
</evidence>
<protein>
    <recommendedName>
        <fullName evidence="6">Reverse transcriptase</fullName>
    </recommendedName>
</protein>
<dbReference type="Gene3D" id="1.10.340.70">
    <property type="match status" value="1"/>
</dbReference>
<evidence type="ECO:0000313" key="4">
    <source>
        <dbReference type="EMBL" id="OWZ09488.1"/>
    </source>
</evidence>
<dbReference type="GO" id="GO:0003676">
    <property type="term" value="F:nucleic acid binding"/>
    <property type="evidence" value="ECO:0007669"/>
    <property type="project" value="InterPro"/>
</dbReference>
<dbReference type="AlphaFoldDB" id="A0A225VX60"/>
<feature type="domain" description="Integrase zinc-binding" evidence="3">
    <location>
        <begin position="225"/>
        <end position="282"/>
    </location>
</feature>